<organism evidence="4 5">
    <name type="scientific">Metabacillus sediminis</name>
    <dbReference type="NCBI Taxonomy" id="3117746"/>
    <lineage>
        <taxon>Bacteria</taxon>
        <taxon>Bacillati</taxon>
        <taxon>Bacillota</taxon>
        <taxon>Bacilli</taxon>
        <taxon>Bacillales</taxon>
        <taxon>Bacillaceae</taxon>
        <taxon>Metabacillus</taxon>
    </lineage>
</organism>
<dbReference type="Proteomes" id="UP001377337">
    <property type="component" value="Chromosome"/>
</dbReference>
<gene>
    <name evidence="4" type="ORF">WCV65_12825</name>
</gene>
<dbReference type="Pfam" id="PF16295">
    <property type="entry name" value="TetR_C_10"/>
    <property type="match status" value="1"/>
</dbReference>
<feature type="DNA-binding region" description="H-T-H motif" evidence="2">
    <location>
        <begin position="29"/>
        <end position="48"/>
    </location>
</feature>
<protein>
    <submittedName>
        <fullName evidence="4">TetR/AcrR family transcriptional regulator</fullName>
    </submittedName>
</protein>
<dbReference type="InterPro" id="IPR032551">
    <property type="entry name" value="BscR_C"/>
</dbReference>
<dbReference type="SUPFAM" id="SSF46689">
    <property type="entry name" value="Homeodomain-like"/>
    <property type="match status" value="1"/>
</dbReference>
<dbReference type="PANTHER" id="PTHR30055:SF207">
    <property type="entry name" value="HTH-TYPE TRANSCRIPTIONAL REPRESSOR FATR"/>
    <property type="match status" value="1"/>
</dbReference>
<sequence>MATAAAGKENQILQAGLILFAERGFDATAVPAIAEKAGVGAGTIYRYFENKETLGNVLFQQCLGRFEQTLRSGYPADSENSREQFQHFFYGMVSFTNENEHALCFIRNHAHAHFLSEKSTNQFVQALSGLHEFFEKGKTKQIIRNLPANGLIAIFFGSFMELHRLIRAGHLEETPELMKGIEASCWDAVRIHD</sequence>
<evidence type="ECO:0000313" key="4">
    <source>
        <dbReference type="EMBL" id="WXB95451.1"/>
    </source>
</evidence>
<feature type="domain" description="HTH tetR-type" evidence="3">
    <location>
        <begin position="6"/>
        <end position="66"/>
    </location>
</feature>
<keyword evidence="5" id="KW-1185">Reference proteome</keyword>
<evidence type="ECO:0000256" key="1">
    <source>
        <dbReference type="ARBA" id="ARBA00023125"/>
    </source>
</evidence>
<dbReference type="Gene3D" id="1.10.357.10">
    <property type="entry name" value="Tetracycline Repressor, domain 2"/>
    <property type="match status" value="1"/>
</dbReference>
<accession>A0ABZ2NCT0</accession>
<dbReference type="PROSITE" id="PS50977">
    <property type="entry name" value="HTH_TETR_2"/>
    <property type="match status" value="1"/>
</dbReference>
<dbReference type="RefSeq" id="WP_338776963.1">
    <property type="nucleotide sequence ID" value="NZ_CP147407.1"/>
</dbReference>
<dbReference type="InterPro" id="IPR009057">
    <property type="entry name" value="Homeodomain-like_sf"/>
</dbReference>
<name>A0ABZ2NCT0_9BACI</name>
<evidence type="ECO:0000259" key="3">
    <source>
        <dbReference type="PROSITE" id="PS50977"/>
    </source>
</evidence>
<dbReference type="PANTHER" id="PTHR30055">
    <property type="entry name" value="HTH-TYPE TRANSCRIPTIONAL REGULATOR RUTR"/>
    <property type="match status" value="1"/>
</dbReference>
<reference evidence="4 5" key="1">
    <citation type="submission" date="2024-02" db="EMBL/GenBank/DDBJ databases">
        <title>Seven novel Bacillus-like species.</title>
        <authorList>
            <person name="Liu G."/>
        </authorList>
    </citation>
    <scope>NUCLEOTIDE SEQUENCE [LARGE SCALE GENOMIC DNA]</scope>
    <source>
        <strain evidence="4 5">FJAT-52054</strain>
    </source>
</reference>
<evidence type="ECO:0000256" key="2">
    <source>
        <dbReference type="PROSITE-ProRule" id="PRU00335"/>
    </source>
</evidence>
<dbReference type="InterPro" id="IPR050109">
    <property type="entry name" value="HTH-type_TetR-like_transc_reg"/>
</dbReference>
<dbReference type="PRINTS" id="PR00455">
    <property type="entry name" value="HTHTETR"/>
</dbReference>
<dbReference type="Pfam" id="PF00440">
    <property type="entry name" value="TetR_N"/>
    <property type="match status" value="1"/>
</dbReference>
<evidence type="ECO:0000313" key="5">
    <source>
        <dbReference type="Proteomes" id="UP001377337"/>
    </source>
</evidence>
<dbReference type="EMBL" id="CP147407">
    <property type="protein sequence ID" value="WXB95451.1"/>
    <property type="molecule type" value="Genomic_DNA"/>
</dbReference>
<dbReference type="InterPro" id="IPR001647">
    <property type="entry name" value="HTH_TetR"/>
</dbReference>
<keyword evidence="1 2" id="KW-0238">DNA-binding</keyword>
<proteinExistence type="predicted"/>